<evidence type="ECO:0000256" key="2">
    <source>
        <dbReference type="SAM" id="SignalP"/>
    </source>
</evidence>
<reference evidence="4" key="1">
    <citation type="journal article" date="2020" name="Appl. Environ. Microbiol.">
        <title>Diazotrophic Anaeromyxobacter Isolates from Soils.</title>
        <authorList>
            <person name="Masuda Y."/>
            <person name="Yamanaka H."/>
            <person name="Xu Z.X."/>
            <person name="Shiratori Y."/>
            <person name="Aono T."/>
            <person name="Amachi S."/>
            <person name="Senoo K."/>
            <person name="Itoh H."/>
        </authorList>
    </citation>
    <scope>NUCLEOTIDE SEQUENCE [LARGE SCALE GENOMIC DNA]</scope>
    <source>
        <strain evidence="4">R267</strain>
    </source>
</reference>
<accession>A0A7I9VJU6</accession>
<dbReference type="EMBL" id="BJTG01000003">
    <property type="protein sequence ID" value="GEJ56672.1"/>
    <property type="molecule type" value="Genomic_DNA"/>
</dbReference>
<evidence type="ECO:0000256" key="1">
    <source>
        <dbReference type="SAM" id="MobiDB-lite"/>
    </source>
</evidence>
<sequence length="253" mass="27913">MLRFSLMVATLIAAAAPARADNLETCLTGRYPTLCKHKLLTKDQLTAVREAERRANVDACMAGRYPTLCKHDLLTKEELAAVRDAERRVNLETCLAGRYPTLCTHNLLTPTEAASVRKAELQVNLDTCLTGRYLTLCNHDWLSSEELTRVRAAERNAADAARASRPTRGNRRSNPGRPTARGGYTGSCESGHWVEEVSADGEIVNLEDGSAWEISPIDTVTTVLWLPLTDIVVCDDKLINTEDHESVDATRVH</sequence>
<feature type="compositionally biased region" description="Low complexity" evidence="1">
    <location>
        <begin position="158"/>
        <end position="167"/>
    </location>
</feature>
<dbReference type="Proteomes" id="UP000503640">
    <property type="component" value="Unassembled WGS sequence"/>
</dbReference>
<comment type="caution">
    <text evidence="3">The sequence shown here is derived from an EMBL/GenBank/DDBJ whole genome shotgun (WGS) entry which is preliminary data.</text>
</comment>
<keyword evidence="4" id="KW-1185">Reference proteome</keyword>
<gene>
    <name evidence="3" type="ORF">AMYX_14130</name>
</gene>
<keyword evidence="2" id="KW-0732">Signal</keyword>
<name>A0A7I9VJU6_9BACT</name>
<feature type="region of interest" description="Disordered" evidence="1">
    <location>
        <begin position="154"/>
        <end position="188"/>
    </location>
</feature>
<proteinExistence type="predicted"/>
<dbReference type="AlphaFoldDB" id="A0A7I9VJU6"/>
<dbReference type="RefSeq" id="WP_176064163.1">
    <property type="nucleotide sequence ID" value="NZ_BJTG01000003.1"/>
</dbReference>
<evidence type="ECO:0000313" key="3">
    <source>
        <dbReference type="EMBL" id="GEJ56672.1"/>
    </source>
</evidence>
<evidence type="ECO:0000313" key="4">
    <source>
        <dbReference type="Proteomes" id="UP000503640"/>
    </source>
</evidence>
<feature type="chain" id="PRO_5029484138" evidence="2">
    <location>
        <begin position="21"/>
        <end position="253"/>
    </location>
</feature>
<protein>
    <submittedName>
        <fullName evidence="3">Uncharacterized protein</fullName>
    </submittedName>
</protein>
<feature type="signal peptide" evidence="2">
    <location>
        <begin position="1"/>
        <end position="20"/>
    </location>
</feature>
<organism evidence="3 4">
    <name type="scientific">Anaeromyxobacter diazotrophicus</name>
    <dbReference type="NCBI Taxonomy" id="2590199"/>
    <lineage>
        <taxon>Bacteria</taxon>
        <taxon>Pseudomonadati</taxon>
        <taxon>Myxococcota</taxon>
        <taxon>Myxococcia</taxon>
        <taxon>Myxococcales</taxon>
        <taxon>Cystobacterineae</taxon>
        <taxon>Anaeromyxobacteraceae</taxon>
        <taxon>Anaeromyxobacter</taxon>
    </lineage>
</organism>